<dbReference type="Proteomes" id="UP000438429">
    <property type="component" value="Unassembled WGS sequence"/>
</dbReference>
<name>A0A6A4SXW3_SCOMX</name>
<proteinExistence type="predicted"/>
<dbReference type="EMBL" id="VEVO01000011">
    <property type="protein sequence ID" value="KAF0034862.1"/>
    <property type="molecule type" value="Genomic_DNA"/>
</dbReference>
<evidence type="ECO:0000313" key="1">
    <source>
        <dbReference type="EMBL" id="KAF0034862.1"/>
    </source>
</evidence>
<reference evidence="1 2" key="1">
    <citation type="submission" date="2019-06" db="EMBL/GenBank/DDBJ databases">
        <title>Draft genomes of female and male turbot (Scophthalmus maximus).</title>
        <authorList>
            <person name="Xu H."/>
            <person name="Xu X.-W."/>
            <person name="Shao C."/>
            <person name="Chen S."/>
        </authorList>
    </citation>
    <scope>NUCLEOTIDE SEQUENCE [LARGE SCALE GENOMIC DNA]</scope>
    <source>
        <strain evidence="1">Ysfricsl-2016a</strain>
        <tissue evidence="1">Blood</tissue>
    </source>
</reference>
<protein>
    <submittedName>
        <fullName evidence="1">Uncharacterized protein</fullName>
    </submittedName>
</protein>
<evidence type="ECO:0000313" key="2">
    <source>
        <dbReference type="Proteomes" id="UP000438429"/>
    </source>
</evidence>
<dbReference type="AlphaFoldDB" id="A0A6A4SXW3"/>
<organism evidence="1 2">
    <name type="scientific">Scophthalmus maximus</name>
    <name type="common">Turbot</name>
    <name type="synonym">Psetta maxima</name>
    <dbReference type="NCBI Taxonomy" id="52904"/>
    <lineage>
        <taxon>Eukaryota</taxon>
        <taxon>Metazoa</taxon>
        <taxon>Chordata</taxon>
        <taxon>Craniata</taxon>
        <taxon>Vertebrata</taxon>
        <taxon>Euteleostomi</taxon>
        <taxon>Actinopterygii</taxon>
        <taxon>Neopterygii</taxon>
        <taxon>Teleostei</taxon>
        <taxon>Neoteleostei</taxon>
        <taxon>Acanthomorphata</taxon>
        <taxon>Carangaria</taxon>
        <taxon>Pleuronectiformes</taxon>
        <taxon>Pleuronectoidei</taxon>
        <taxon>Scophthalmidae</taxon>
        <taxon>Scophthalmus</taxon>
    </lineage>
</organism>
<accession>A0A6A4SXW3</accession>
<comment type="caution">
    <text evidence="1">The sequence shown here is derived from an EMBL/GenBank/DDBJ whole genome shotgun (WGS) entry which is preliminary data.</text>
</comment>
<gene>
    <name evidence="1" type="ORF">F2P81_012620</name>
</gene>
<sequence length="129" mass="14755">MEEGTGSADTLVIHHSLFVATVRSGVVWPCVHTSASSSSRSVPKKTLQLLPGKKWIDFQENPHLIKPDWMMKHKPALTKMWTPEDINIQKRSKHPPDFFAGIHCPLVTNESIMFFESFADGPRWFEQLR</sequence>